<comment type="subcellular location">
    <subcellularLocation>
        <location evidence="1 9">Cytoplasm</location>
    </subcellularLocation>
</comment>
<keyword evidence="6 9" id="KW-0288">FMN</keyword>
<dbReference type="SUPFAM" id="SSF51395">
    <property type="entry name" value="FMN-linked oxidoreductases"/>
    <property type="match status" value="1"/>
</dbReference>
<dbReference type="InterPro" id="IPR033888">
    <property type="entry name" value="DHOD_1B"/>
</dbReference>
<dbReference type="GO" id="GO:0044205">
    <property type="term" value="P:'de novo' UMP biosynthetic process"/>
    <property type="evidence" value="ECO:0007669"/>
    <property type="project" value="UniProtKB-UniRule"/>
</dbReference>
<dbReference type="Gene3D" id="3.20.20.70">
    <property type="entry name" value="Aldolase class I"/>
    <property type="match status" value="1"/>
</dbReference>
<dbReference type="PROSITE" id="PS00911">
    <property type="entry name" value="DHODEHASE_1"/>
    <property type="match status" value="1"/>
</dbReference>
<dbReference type="InterPro" id="IPR001295">
    <property type="entry name" value="Dihydroorotate_DH_CS"/>
</dbReference>
<organism evidence="11 12">
    <name type="scientific">Bipolaricaulis sibiricus</name>
    <dbReference type="NCBI Taxonomy" id="2501609"/>
    <lineage>
        <taxon>Bacteria</taxon>
        <taxon>Candidatus Bipolaricaulota</taxon>
        <taxon>Candidatus Bipolaricaulia</taxon>
        <taxon>Candidatus Bipolaricaulales</taxon>
        <taxon>Candidatus Bipolaricaulaceae</taxon>
        <taxon>Candidatus Bipolaricaulis</taxon>
    </lineage>
</organism>
<feature type="binding site" evidence="9">
    <location>
        <begin position="262"/>
        <end position="263"/>
    </location>
    <ligand>
        <name>FMN</name>
        <dbReference type="ChEBI" id="CHEBI:58210"/>
    </ligand>
</feature>
<feature type="domain" description="Dihydroorotate dehydrogenase catalytic" evidence="10">
    <location>
        <begin position="4"/>
        <end position="283"/>
    </location>
</feature>
<comment type="pathway">
    <text evidence="2 9">Pyrimidine metabolism; UMP biosynthesis via de novo pathway.</text>
</comment>
<evidence type="ECO:0000256" key="2">
    <source>
        <dbReference type="ARBA" id="ARBA00004725"/>
    </source>
</evidence>
<dbReference type="FunFam" id="3.20.20.70:FF:000027">
    <property type="entry name" value="Dihydropyrimidine dehydrogenase [NADP(+)]"/>
    <property type="match status" value="1"/>
</dbReference>
<dbReference type="KEGG" id="bih:BIP78_0039"/>
<dbReference type="GO" id="GO:0006207">
    <property type="term" value="P:'de novo' pyrimidine nucleobase biosynthetic process"/>
    <property type="evidence" value="ECO:0007669"/>
    <property type="project" value="InterPro"/>
</dbReference>
<dbReference type="UniPathway" id="UPA00070"/>
<dbReference type="GO" id="GO:0004152">
    <property type="term" value="F:dihydroorotate dehydrogenase activity"/>
    <property type="evidence" value="ECO:0007669"/>
    <property type="project" value="UniProtKB-UniRule"/>
</dbReference>
<accession>A0A410FS02</accession>
<evidence type="ECO:0000256" key="7">
    <source>
        <dbReference type="ARBA" id="ARBA00022975"/>
    </source>
</evidence>
<keyword evidence="7 9" id="KW-0665">Pyrimidine biosynthesis</keyword>
<feature type="binding site" evidence="9">
    <location>
        <position position="45"/>
    </location>
    <ligand>
        <name>substrate</name>
    </ligand>
</feature>
<evidence type="ECO:0000256" key="6">
    <source>
        <dbReference type="ARBA" id="ARBA00022643"/>
    </source>
</evidence>
<feature type="binding site" evidence="9">
    <location>
        <begin position="45"/>
        <end position="46"/>
    </location>
    <ligand>
        <name>FMN</name>
        <dbReference type="ChEBI" id="CHEBI:58210"/>
    </ligand>
</feature>
<feature type="binding site" evidence="9">
    <location>
        <position position="126"/>
    </location>
    <ligand>
        <name>FMN</name>
        <dbReference type="ChEBI" id="CHEBI:58210"/>
    </ligand>
</feature>
<dbReference type="InterPro" id="IPR050074">
    <property type="entry name" value="DHO_dehydrogenase"/>
</dbReference>
<dbReference type="Pfam" id="PF01180">
    <property type="entry name" value="DHO_dh"/>
    <property type="match status" value="1"/>
</dbReference>
<proteinExistence type="inferred from homology"/>
<feature type="binding site" evidence="9">
    <location>
        <position position="214"/>
    </location>
    <ligand>
        <name>FMN</name>
        <dbReference type="ChEBI" id="CHEBI:58210"/>
    </ligand>
</feature>
<dbReference type="PANTHER" id="PTHR48109">
    <property type="entry name" value="DIHYDROOROTATE DEHYDROGENASE (QUINONE), MITOCHONDRIAL-RELATED"/>
    <property type="match status" value="1"/>
</dbReference>
<dbReference type="PANTHER" id="PTHR48109:SF1">
    <property type="entry name" value="DIHYDROOROTATE DEHYDROGENASE (FUMARATE)"/>
    <property type="match status" value="1"/>
</dbReference>
<dbReference type="EC" id="1.3.-.-" evidence="9"/>
<comment type="catalytic activity">
    <reaction evidence="9">
        <text>(S)-dihydroorotate + A = orotate + AH2</text>
        <dbReference type="Rhea" id="RHEA:18073"/>
        <dbReference type="ChEBI" id="CHEBI:13193"/>
        <dbReference type="ChEBI" id="CHEBI:17499"/>
        <dbReference type="ChEBI" id="CHEBI:30839"/>
        <dbReference type="ChEBI" id="CHEBI:30864"/>
    </reaction>
</comment>
<dbReference type="AlphaFoldDB" id="A0A410FS02"/>
<comment type="function">
    <text evidence="9">Catalyzes the conversion of dihydroorotate to orotate.</text>
</comment>
<dbReference type="HAMAP" id="MF_00224">
    <property type="entry name" value="DHO_dh_type1"/>
    <property type="match status" value="1"/>
</dbReference>
<feature type="binding site" evidence="9">
    <location>
        <begin position="240"/>
        <end position="241"/>
    </location>
    <ligand>
        <name>FMN</name>
        <dbReference type="ChEBI" id="CHEBI:58210"/>
    </ligand>
</feature>
<evidence type="ECO:0000256" key="1">
    <source>
        <dbReference type="ARBA" id="ARBA00004496"/>
    </source>
</evidence>
<dbReference type="Proteomes" id="UP000287233">
    <property type="component" value="Chromosome"/>
</dbReference>
<dbReference type="InterPro" id="IPR049622">
    <property type="entry name" value="Dihydroorotate_DH_I"/>
</dbReference>
<keyword evidence="8 9" id="KW-0560">Oxidoreductase</keyword>
<feature type="binding site" evidence="9">
    <location>
        <begin position="69"/>
        <end position="73"/>
    </location>
    <ligand>
        <name>substrate</name>
    </ligand>
</feature>
<dbReference type="NCBIfam" id="NF005574">
    <property type="entry name" value="PRK07259.1"/>
    <property type="match status" value="1"/>
</dbReference>
<evidence type="ECO:0000313" key="12">
    <source>
        <dbReference type="Proteomes" id="UP000287233"/>
    </source>
</evidence>
<evidence type="ECO:0000256" key="4">
    <source>
        <dbReference type="ARBA" id="ARBA00022490"/>
    </source>
</evidence>
<evidence type="ECO:0000313" key="11">
    <source>
        <dbReference type="EMBL" id="QAA75807.1"/>
    </source>
</evidence>
<dbReference type="EMBL" id="CP034928">
    <property type="protein sequence ID" value="QAA75807.1"/>
    <property type="molecule type" value="Genomic_DNA"/>
</dbReference>
<dbReference type="PIRSF" id="PIRSF000164">
    <property type="entry name" value="DHO_oxidase"/>
    <property type="match status" value="1"/>
</dbReference>
<name>A0A410FS02_BIPS1</name>
<dbReference type="InterPro" id="IPR012135">
    <property type="entry name" value="Dihydroorotate_DH_1_2"/>
</dbReference>
<dbReference type="InterPro" id="IPR013785">
    <property type="entry name" value="Aldolase_TIM"/>
</dbReference>
<evidence type="ECO:0000256" key="3">
    <source>
        <dbReference type="ARBA" id="ARBA00008008"/>
    </source>
</evidence>
<evidence type="ECO:0000256" key="8">
    <source>
        <dbReference type="ARBA" id="ARBA00023002"/>
    </source>
</evidence>
<comment type="similarity">
    <text evidence="3 9">Belongs to the dihydroorotate dehydrogenase family. Type 1 subfamily.</text>
</comment>
<dbReference type="InterPro" id="IPR024920">
    <property type="entry name" value="Dihydroorotate_DH_1"/>
</dbReference>
<comment type="cofactor">
    <cofactor evidence="9">
        <name>FMN</name>
        <dbReference type="ChEBI" id="CHEBI:58210"/>
    </cofactor>
    <text evidence="9">Binds 1 FMN per subunit.</text>
</comment>
<sequence>MLSLEVQIGSLRLKNPVMAAAGTFGFATEFAEVFDPSILGAICAKTVTLKPRTGNPPPRLWETPCGLLNSIGLENPGIEAVVREELPKMGRVGTVVVASVWGEKPEEYGAMAEALENTEVEAIELNVSCPNVPGKGFVGAQADFTADVVRAARESTTKPLWVKLAPEGEMVAAALAAQRAGAEALCIANTFRAMAIDIPTGKPVFANVVAGLSGPAIKPLVLRWIYELFPKVEIPLVASGGITTWQDAVEFIMAGAHAVQVGTGNFADPFCMPHMIKGLERFMEERDPSGGEVIRGCAHRR</sequence>
<dbReference type="InterPro" id="IPR005720">
    <property type="entry name" value="Dihydroorotate_DH_cat"/>
</dbReference>
<feature type="binding site" evidence="9">
    <location>
        <position position="126"/>
    </location>
    <ligand>
        <name>substrate</name>
    </ligand>
</feature>
<protein>
    <recommendedName>
        <fullName evidence="9">Dihydroorotate dehydrogenase</fullName>
        <shortName evidence="9">DHOD</shortName>
        <shortName evidence="9">DHODase</shortName>
        <shortName evidence="9">DHOdehase</shortName>
        <ecNumber evidence="9">1.3.-.-</ecNumber>
    </recommendedName>
</protein>
<evidence type="ECO:0000259" key="10">
    <source>
        <dbReference type="Pfam" id="PF01180"/>
    </source>
</evidence>
<keyword evidence="4 9" id="KW-0963">Cytoplasm</keyword>
<evidence type="ECO:0000256" key="5">
    <source>
        <dbReference type="ARBA" id="ARBA00022630"/>
    </source>
</evidence>
<keyword evidence="5 9" id="KW-0285">Flavoprotein</keyword>
<evidence type="ECO:0000256" key="9">
    <source>
        <dbReference type="HAMAP-Rule" id="MF_00224"/>
    </source>
</evidence>
<gene>
    <name evidence="9" type="primary">pyrD</name>
    <name evidence="11" type="ORF">BIP78_0039</name>
</gene>
<dbReference type="PROSITE" id="PS00912">
    <property type="entry name" value="DHODEHASE_2"/>
    <property type="match status" value="1"/>
</dbReference>
<feature type="binding site" evidence="9">
    <location>
        <position position="163"/>
    </location>
    <ligand>
        <name>FMN</name>
        <dbReference type="ChEBI" id="CHEBI:58210"/>
    </ligand>
</feature>
<feature type="binding site" evidence="9">
    <location>
        <begin position="189"/>
        <end position="190"/>
    </location>
    <ligand>
        <name>substrate</name>
    </ligand>
</feature>
<reference evidence="12" key="1">
    <citation type="submission" date="2018-12" db="EMBL/GenBank/DDBJ databases">
        <title>Complete genome sequence of an uncultured bacterium of the candidate phylum Bipolaricaulota.</title>
        <authorList>
            <person name="Kadnikov V.V."/>
            <person name="Mardanov A.V."/>
            <person name="Beletsky A.V."/>
            <person name="Frank Y.A."/>
            <person name="Karnachuk O.V."/>
            <person name="Ravin N.V."/>
        </authorList>
    </citation>
    <scope>NUCLEOTIDE SEQUENCE [LARGE SCALE GENOMIC DNA]</scope>
</reference>
<comment type="caution">
    <text evidence="9">Lacks conserved residue(s) required for the propagation of feature annotation.</text>
</comment>
<dbReference type="CDD" id="cd04740">
    <property type="entry name" value="DHOD_1B_like"/>
    <property type="match status" value="1"/>
</dbReference>
<dbReference type="GO" id="GO:0005737">
    <property type="term" value="C:cytoplasm"/>
    <property type="evidence" value="ECO:0007669"/>
    <property type="project" value="UniProtKB-SubCell"/>
</dbReference>
<dbReference type="NCBIfam" id="TIGR01037">
    <property type="entry name" value="pyrD_sub1_fam"/>
    <property type="match status" value="1"/>
</dbReference>
<feature type="active site" description="Nucleophile" evidence="9">
    <location>
        <position position="129"/>
    </location>
</feature>